<evidence type="ECO:0000313" key="2">
    <source>
        <dbReference type="EMBL" id="CAG8653296.1"/>
    </source>
</evidence>
<accession>A0ABN7UQJ4</accession>
<organism evidence="2 3">
    <name type="scientific">Gigaspora margarita</name>
    <dbReference type="NCBI Taxonomy" id="4874"/>
    <lineage>
        <taxon>Eukaryota</taxon>
        <taxon>Fungi</taxon>
        <taxon>Fungi incertae sedis</taxon>
        <taxon>Mucoromycota</taxon>
        <taxon>Glomeromycotina</taxon>
        <taxon>Glomeromycetes</taxon>
        <taxon>Diversisporales</taxon>
        <taxon>Gigasporaceae</taxon>
        <taxon>Gigaspora</taxon>
    </lineage>
</organism>
<keyword evidence="3" id="KW-1185">Reference proteome</keyword>
<name>A0ABN7UQJ4_GIGMA</name>
<dbReference type="Proteomes" id="UP000789901">
    <property type="component" value="Unassembled WGS sequence"/>
</dbReference>
<proteinExistence type="predicted"/>
<protein>
    <submittedName>
        <fullName evidence="2">28384_t:CDS:1</fullName>
    </submittedName>
</protein>
<dbReference type="EMBL" id="CAJVQB010005106">
    <property type="protein sequence ID" value="CAG8653296.1"/>
    <property type="molecule type" value="Genomic_DNA"/>
</dbReference>
<feature type="domain" description="MULE transposase" evidence="1">
    <location>
        <begin position="280"/>
        <end position="374"/>
    </location>
</feature>
<sequence>METQKCTRCKKALPSHMFANKTKNQPKTCYSCHSESSIHYKQSHQSESVTEILSQEEMSNKLYEQILEINTNEYFENESAEIDFKCNILLDINEEDPQKLSKIITELLGNADGYYYIYKDCYSSTKDNKPRKQECIENQRDQIPIDRFDCNGRIKIVLNLRLKSALIHLQHLMLHKRPERFGVNETIKEEIKKNIHLSPSKIYQILENYYPNLTQKQVHAWWSTLLKQEYVRDNENQLNSAKRFLIERGYRIVLCSTEAIGFLGFKTPFFDKLMKNKEIIVDSTYKTNALDYELYSIIGQFDGSGFAMAYLFVEGKNKKDGAATEILALFFESLYNLGMNNIQFFLTDKDYTQISAAQKIWPNAKIQICLWHIKRALKKRLADNTPPKVITYSSYSANQVFRFIDIEFYSAMNEVQKKIFCFCSKEKRAIIIDMVEKHIHLHPLIPNSDGSFLTGQEIWKQSTYEMYKFCVDNDLRYVWAYMWCNWYRKETWILWARSEIPEKICLFRTTMLCESHWKVIKRNYLPKFFRPRLDLVIYIIITHMIPHNLHQYDRYFNNREKTSCCLAFLKSHFMLCKHLVQASAFNVNSSFFHKIKRQEVYPFIYLPHEQILNNSKENLTENLTENLSKNLFSNSKQDILKDVMNLENDNESLQLFSEYKTILQDALEIVREQENFDNIKWAQTVQNSFNGIEKMVMDIQSYKRKITNPRT</sequence>
<evidence type="ECO:0000313" key="3">
    <source>
        <dbReference type="Proteomes" id="UP000789901"/>
    </source>
</evidence>
<evidence type="ECO:0000259" key="1">
    <source>
        <dbReference type="Pfam" id="PF10551"/>
    </source>
</evidence>
<dbReference type="InterPro" id="IPR018289">
    <property type="entry name" value="MULE_transposase_dom"/>
</dbReference>
<comment type="caution">
    <text evidence="2">The sequence shown here is derived from an EMBL/GenBank/DDBJ whole genome shotgun (WGS) entry which is preliminary data.</text>
</comment>
<gene>
    <name evidence="2" type="ORF">GMARGA_LOCUS9472</name>
</gene>
<dbReference type="Pfam" id="PF10551">
    <property type="entry name" value="MULE"/>
    <property type="match status" value="1"/>
</dbReference>
<reference evidence="2 3" key="1">
    <citation type="submission" date="2021-06" db="EMBL/GenBank/DDBJ databases">
        <authorList>
            <person name="Kallberg Y."/>
            <person name="Tangrot J."/>
            <person name="Rosling A."/>
        </authorList>
    </citation>
    <scope>NUCLEOTIDE SEQUENCE [LARGE SCALE GENOMIC DNA]</scope>
    <source>
        <strain evidence="2 3">120-4 pot B 10/14</strain>
    </source>
</reference>